<comment type="caution">
    <text evidence="6">The sequence shown here is derived from an EMBL/GenBank/DDBJ whole genome shotgun (WGS) entry which is preliminary data.</text>
</comment>
<evidence type="ECO:0008006" key="8">
    <source>
        <dbReference type="Google" id="ProtNLM"/>
    </source>
</evidence>
<dbReference type="InterPro" id="IPR005299">
    <property type="entry name" value="MeTrfase_7"/>
</dbReference>
<sequence length="391" mass="44476">MANTQLSAKLEEIKLSYASIIITMDVEKVFHMTGGVGETSYSRNSSLQKKASEMVKHITLETVEEVYLATKPKSIGIADLGCSSGPNTLSNIKDILDKIEGTSSNKLKQSAPEFRVFLNDLPTNDFNAIFQALPEFHQWLKQKDGSRHENKGTNSNIYVAAYPGSFYGRLFPDHCLHFIYSSYSLHWLSKVPRGLYDEQGNSLNKNSIYISENSPCEVSKVYFDQFKEDLSLFLQSRSDELVSGGKMVLILLGREGFNHVDRGNAFFWKILYQALTNLISKGEVEKEKLDSYEVHFYAPCKEEIEEVARENGCFEVERLEMFEIEKTIGKGISYGTMVAMTVRSIQESMLAHHFGETIIQGLFKEYGRLVDEEMDKEEIRPITFLLVLRKP</sequence>
<dbReference type="Gene3D" id="1.10.1200.270">
    <property type="entry name" value="Methyltransferase, alpha-helical capping domain"/>
    <property type="match status" value="1"/>
</dbReference>
<evidence type="ECO:0000256" key="1">
    <source>
        <dbReference type="ARBA" id="ARBA00007967"/>
    </source>
</evidence>
<dbReference type="Proteomes" id="UP000824120">
    <property type="component" value="Chromosome 2"/>
</dbReference>
<accession>A0A9J6AHF5</accession>
<name>A0A9J6AHF5_SOLCO</name>
<dbReference type="GO" id="GO:0046872">
    <property type="term" value="F:metal ion binding"/>
    <property type="evidence" value="ECO:0007669"/>
    <property type="project" value="UniProtKB-KW"/>
</dbReference>
<protein>
    <recommendedName>
        <fullName evidence="8">Jasmonate O-methyltransferase</fullName>
    </recommendedName>
</protein>
<dbReference type="AlphaFoldDB" id="A0A9J6AHF5"/>
<evidence type="ECO:0000256" key="5">
    <source>
        <dbReference type="ARBA" id="ARBA00022842"/>
    </source>
</evidence>
<dbReference type="SUPFAM" id="SSF53335">
    <property type="entry name" value="S-adenosyl-L-methionine-dependent methyltransferases"/>
    <property type="match status" value="1"/>
</dbReference>
<evidence type="ECO:0000256" key="4">
    <source>
        <dbReference type="ARBA" id="ARBA00022723"/>
    </source>
</evidence>
<comment type="similarity">
    <text evidence="1">Belongs to the methyltransferase superfamily. Type-7 methyltransferase family.</text>
</comment>
<keyword evidence="7" id="KW-1185">Reference proteome</keyword>
<keyword evidence="2" id="KW-0489">Methyltransferase</keyword>
<dbReference type="InterPro" id="IPR029063">
    <property type="entry name" value="SAM-dependent_MTases_sf"/>
</dbReference>
<evidence type="ECO:0000256" key="2">
    <source>
        <dbReference type="ARBA" id="ARBA00022603"/>
    </source>
</evidence>
<keyword evidence="4" id="KW-0479">Metal-binding</keyword>
<dbReference type="GO" id="GO:0008168">
    <property type="term" value="F:methyltransferase activity"/>
    <property type="evidence" value="ECO:0007669"/>
    <property type="project" value="UniProtKB-KW"/>
</dbReference>
<keyword evidence="3" id="KW-0808">Transferase</keyword>
<dbReference type="EMBL" id="JACXVP010000002">
    <property type="protein sequence ID" value="KAG5623455.1"/>
    <property type="molecule type" value="Genomic_DNA"/>
</dbReference>
<dbReference type="GO" id="GO:0032259">
    <property type="term" value="P:methylation"/>
    <property type="evidence" value="ECO:0007669"/>
    <property type="project" value="UniProtKB-KW"/>
</dbReference>
<dbReference type="Pfam" id="PF03492">
    <property type="entry name" value="Methyltransf_7"/>
    <property type="match status" value="1"/>
</dbReference>
<dbReference type="PANTHER" id="PTHR31009">
    <property type="entry name" value="S-ADENOSYL-L-METHIONINE:CARBOXYL METHYLTRANSFERASE FAMILY PROTEIN"/>
    <property type="match status" value="1"/>
</dbReference>
<evidence type="ECO:0000313" key="7">
    <source>
        <dbReference type="Proteomes" id="UP000824120"/>
    </source>
</evidence>
<dbReference type="Gene3D" id="3.40.50.150">
    <property type="entry name" value="Vaccinia Virus protein VP39"/>
    <property type="match status" value="1"/>
</dbReference>
<gene>
    <name evidence="6" type="ORF">H5410_008673</name>
</gene>
<dbReference type="InterPro" id="IPR042086">
    <property type="entry name" value="MeTrfase_capping"/>
</dbReference>
<proteinExistence type="inferred from homology"/>
<dbReference type="OrthoDB" id="1523883at2759"/>
<organism evidence="6 7">
    <name type="scientific">Solanum commersonii</name>
    <name type="common">Commerson's wild potato</name>
    <name type="synonym">Commerson's nightshade</name>
    <dbReference type="NCBI Taxonomy" id="4109"/>
    <lineage>
        <taxon>Eukaryota</taxon>
        <taxon>Viridiplantae</taxon>
        <taxon>Streptophyta</taxon>
        <taxon>Embryophyta</taxon>
        <taxon>Tracheophyta</taxon>
        <taxon>Spermatophyta</taxon>
        <taxon>Magnoliopsida</taxon>
        <taxon>eudicotyledons</taxon>
        <taxon>Gunneridae</taxon>
        <taxon>Pentapetalae</taxon>
        <taxon>asterids</taxon>
        <taxon>lamiids</taxon>
        <taxon>Solanales</taxon>
        <taxon>Solanaceae</taxon>
        <taxon>Solanoideae</taxon>
        <taxon>Solaneae</taxon>
        <taxon>Solanum</taxon>
    </lineage>
</organism>
<evidence type="ECO:0000313" key="6">
    <source>
        <dbReference type="EMBL" id="KAG5623455.1"/>
    </source>
</evidence>
<evidence type="ECO:0000256" key="3">
    <source>
        <dbReference type="ARBA" id="ARBA00022679"/>
    </source>
</evidence>
<reference evidence="6 7" key="1">
    <citation type="submission" date="2020-09" db="EMBL/GenBank/DDBJ databases">
        <title>De no assembly of potato wild relative species, Solanum commersonii.</title>
        <authorList>
            <person name="Cho K."/>
        </authorList>
    </citation>
    <scope>NUCLEOTIDE SEQUENCE [LARGE SCALE GENOMIC DNA]</scope>
    <source>
        <strain evidence="6">LZ3.2</strain>
        <tissue evidence="6">Leaf</tissue>
    </source>
</reference>
<keyword evidence="5" id="KW-0460">Magnesium</keyword>